<accession>A0A8R1HTR0</accession>
<reference evidence="1" key="2">
    <citation type="submission" date="2022-06" db="UniProtKB">
        <authorList>
            <consortium name="EnsemblMetazoa"/>
        </authorList>
    </citation>
    <scope>IDENTIFICATION</scope>
    <source>
        <strain evidence="1">DF5081</strain>
    </source>
</reference>
<organism evidence="1 2">
    <name type="scientific">Caenorhabditis japonica</name>
    <dbReference type="NCBI Taxonomy" id="281687"/>
    <lineage>
        <taxon>Eukaryota</taxon>
        <taxon>Metazoa</taxon>
        <taxon>Ecdysozoa</taxon>
        <taxon>Nematoda</taxon>
        <taxon>Chromadorea</taxon>
        <taxon>Rhabditida</taxon>
        <taxon>Rhabditina</taxon>
        <taxon>Rhabditomorpha</taxon>
        <taxon>Rhabditoidea</taxon>
        <taxon>Rhabditidae</taxon>
        <taxon>Peloderinae</taxon>
        <taxon>Caenorhabditis</taxon>
    </lineage>
</organism>
<proteinExistence type="predicted"/>
<name>A0A8R1HTR0_CAEJA</name>
<reference evidence="2" key="1">
    <citation type="submission" date="2010-08" db="EMBL/GenBank/DDBJ databases">
        <authorList>
            <consortium name="Caenorhabditis japonica Sequencing Consortium"/>
            <person name="Wilson R.K."/>
        </authorList>
    </citation>
    <scope>NUCLEOTIDE SEQUENCE [LARGE SCALE GENOMIC DNA]</scope>
    <source>
        <strain evidence="2">DF5081</strain>
    </source>
</reference>
<evidence type="ECO:0000313" key="2">
    <source>
        <dbReference type="Proteomes" id="UP000005237"/>
    </source>
</evidence>
<sequence length="174" mass="20265">MWVPILKYMGGYSERFPRKPNSYRSRLTGETIWPATFLSVPDIARISKHAPYQTRGYVLTEEEQKTLSVVKDGDANILRQASKLLEDFKLNYGSLMGNRVPNEEDLTRSGKDMVEPANYAVVETLAPLKRPKALEKEKKRKNKERMDGIRKEDYCLQTPCIIFYDIFLENWKKL</sequence>
<dbReference type="AlphaFoldDB" id="A0A8R1HTR0"/>
<dbReference type="Proteomes" id="UP000005237">
    <property type="component" value="Unassembled WGS sequence"/>
</dbReference>
<protein>
    <submittedName>
        <fullName evidence="1">Uncharacterized protein</fullName>
    </submittedName>
</protein>
<evidence type="ECO:0000313" key="1">
    <source>
        <dbReference type="EnsemblMetazoa" id="CJA10668.1"/>
    </source>
</evidence>
<keyword evidence="2" id="KW-1185">Reference proteome</keyword>
<dbReference type="EnsemblMetazoa" id="CJA10668.1">
    <property type="protein sequence ID" value="CJA10668.1"/>
    <property type="gene ID" value="WBGene00129872"/>
</dbReference>